<feature type="repeat" description="ANK" evidence="3">
    <location>
        <begin position="1877"/>
        <end position="1909"/>
    </location>
</feature>
<proteinExistence type="predicted"/>
<dbReference type="SMART" id="SM00248">
    <property type="entry name" value="ANK"/>
    <property type="match status" value="27"/>
</dbReference>
<dbReference type="PROSITE" id="PS50297">
    <property type="entry name" value="ANK_REP_REGION"/>
    <property type="match status" value="11"/>
</dbReference>
<evidence type="ECO:0000256" key="2">
    <source>
        <dbReference type="ARBA" id="ARBA00023043"/>
    </source>
</evidence>
<feature type="repeat" description="ANK" evidence="3">
    <location>
        <begin position="1548"/>
        <end position="1580"/>
    </location>
</feature>
<dbReference type="Pfam" id="PF12796">
    <property type="entry name" value="Ank_2"/>
    <property type="match status" value="6"/>
</dbReference>
<feature type="domain" description="Nephrocystin 3-like N-terminal" evidence="7">
    <location>
        <begin position="214"/>
        <end position="380"/>
    </location>
</feature>
<feature type="compositionally biased region" description="Pro residues" evidence="4">
    <location>
        <begin position="1351"/>
        <end position="1362"/>
    </location>
</feature>
<feature type="repeat" description="ANK" evidence="3">
    <location>
        <begin position="1018"/>
        <end position="1050"/>
    </location>
</feature>
<evidence type="ECO:0000313" key="8">
    <source>
        <dbReference type="EMBL" id="CZR65899.1"/>
    </source>
</evidence>
<dbReference type="InterPro" id="IPR002110">
    <property type="entry name" value="Ankyrin_rpt"/>
</dbReference>
<keyword evidence="2 3" id="KW-0040">ANK repeat</keyword>
<dbReference type="PANTHER" id="PTHR24198:SF165">
    <property type="entry name" value="ANKYRIN REPEAT-CONTAINING PROTEIN-RELATED"/>
    <property type="match status" value="1"/>
</dbReference>
<feature type="repeat" description="ANK" evidence="3">
    <location>
        <begin position="1743"/>
        <end position="1775"/>
    </location>
</feature>
<feature type="repeat" description="ANK" evidence="3">
    <location>
        <begin position="1674"/>
        <end position="1706"/>
    </location>
</feature>
<feature type="repeat" description="ANK" evidence="3">
    <location>
        <begin position="2103"/>
        <end position="2135"/>
    </location>
</feature>
<dbReference type="InterPro" id="IPR027417">
    <property type="entry name" value="P-loop_NTPase"/>
</dbReference>
<dbReference type="Proteomes" id="UP000184330">
    <property type="component" value="Unassembled WGS sequence"/>
</dbReference>
<dbReference type="STRING" id="576137.A0A1L7XLI3"/>
<dbReference type="Pfam" id="PF00023">
    <property type="entry name" value="Ank"/>
    <property type="match status" value="1"/>
</dbReference>
<dbReference type="InterPro" id="IPR036770">
    <property type="entry name" value="Ankyrin_rpt-contain_sf"/>
</dbReference>
<dbReference type="OrthoDB" id="1577640at2759"/>
<sequence length="2381" mass="263924">MDPLSISASIAGLISITDMIAGRSYKYIKDARGASKEVKKLLEEITDLFGILNSLRLVASRYQEEDFNSTMQSQHIHTCHILLEKIKDRLDKADPSQVDETKSPFRQKASTLGRTLTWPFSSAETKGLIAEVANQKATLSLALAADSMNTLIESLSQQKAQGEDIAEIRENLRAQRAEQALSLLSNERKKILDTIGSFDPSGHQNTAIKLRQPGTGVFFTKGPQFKHWLETPNAKLWLYGIPGAGKTVLTSSIVQAASNQAEPADGIAYFYCDYKDSKTHDPFIILGALVRQLAIQNPRCLGTLDKFYERHYRESRSTTGPSVTPEDLCLLIQSLSAFFDEVMIIIDALDECGNDRSKVVELLASLNADGFNIKTLFTSRLETDIEFHLDSYEKISIAATSSDLRLYVASEIESRSRKKLLRTRDSDLKREIMDRLVEGAEGMFRWVACQMDYLCELNTDKAIRKALNSLPPTLFATYERILDRVNASSADTQRLVQKVLTWIVCSKDPLSTEELLEAVSISEGDTELDSDAMPDEEGILKWCSSLVRRTPNGDRLELAHFTVEEFLLAIDANEPNSPYARYKITPEDQDLPLAKLCMTYLLFSDFQDLDCTRTEALENICNGVEYSFYRYCSKYWAEHALAYRHDEGLLDLVKVLFDPSKIGNFLSWSHFWSWNKADDIDLELISNTETLHFAAALSFYDICDWLIKENGRIADLDKLSSIGTPLYCALTAEELFMHPDDAENPYGAPGTITPKYLKKYADSEFLRIGHEKEIYNQNRQRTVECLLNAGARIDNIRVHPDLDWTPLALALNIGFGWGALLDRGAILDEICLEQVENMIKRGNEAALSFVLEVSDKNIDEQIRSKDLPIGHLIYLNDYHLVMDIPVHFNYQRTRIFLYFLHFHPYQSMLTAVFNKSRYVNVALQMEKTRHQAVAIMSRANGASNNVSIKDPSALLKAAAIGQTHIVRELLDQHGINIDFCDPKLEGRTALHWACKNGHLQVVKLLVEHGALIEIADNQGMTPLLDAASSESLDVVQYLEARGSNIDAVTDDGRTILHVSAASNSLSVLQHFLQCTRLTHTLSTRSKNGQTVLLCAVEGGSLETARFILHRSSQSEILSKTDDGHTCLHYAVISRNLKIFSLFQDAGICHHDQTSEGFTALHCAAKASNAELFRAMLDHIDRVSLTQTIFAYPTLIEPRPSLQGSDGTWSIDDFLSGRHLDLPTSSGGKTPLQLLLSADPFHYSHQEMIRALVSRVGIDLERRDREKKTPLIALASRLSNEPRNWNLCLAVKHLLHRGVDPNAQDVFGCTALHYLCDPVSFSKNTFQTIAYLIGAEDLAEDLAATFSETPLSTPPSSPSPPPTVLARSRVHVEPSRSPSPRRSLAPPPPFTASKIQIEQPECSSNKSDIARVDISDQLKETALQAFFRNLTKAHGLVQAKKIAIKMLSLSAKDDLNRPLPDGSRMFNRAILFQDDELIQELYNLGVNTEERESTPAGRSPLEGFCIFGARDLGILKKLIKACKNLSELDFEGHCLPKIPQRSMLTLISLEMSLLHLASKFGKTNVVKELIDGGIDVNILSKERLVPLCWAVSKGHTSTVELLLDSGANMDGCPSPRNHVMASLVSQAPNVAICRLLDERGISNWNERTGCTFFGKFVPGFITTRVAGVWYSSHVRNLTPLHHFALDGHLEVLEYVVEHCKDVDIDAEADYGIRPLFLAIFAFQNNVVRYLLEKGAKPDSIYKPARWTMLHLAAQLGDRQIVGILLEHGADRSILRKRPDCPRTSVLAKMLTSTFPDPWAKDASGLTPSIIALQRGYLSISSQIRKAEKLQPNKPENQSANPQSEKISQALSNAILNGDLKLCRELIGRGFSIDGTYGCGCTPLHQACAHGRLNIAGYLLQLGASVDGVTCSNKGHGGGLSALHLAAAFGDAELCKDILNRDPIVSEKGVQPIHLAARNGHMSVIQLLFDVAKDKKFFLEARNLNLDELNVEPRHIPFSQCLGKGSPLHFAVAFGKIEAVDFLLRAGADLEARAECGGTPLGFAVANGYKDILGLLIAAGANLNAQNIERYTPLMLAAGRNDLEVVEYLISMAQHGLDLHATDTHGRTALHHAIGTNHFEAAELLLEVGLDLTHVDNRGATPIQVALLYRGEQFALEHLPEVDNIRSKEYGSILNTASFAGNEDVVDELLTKVPEGGLHEYVNLYCDRGTPLYRAASIGHIPIMEKLVEKGAQINLVGGPCGSPLMGACMMGNAEAVVWLLRKGTELQCTKFDGTTITAEAAGQQHEAVLWILRRFEEEGVEGLDEEIPVKTANISKLDEFMVGYKDRKARVPLNSSNGGPPPLPPDDKKDYKAGNEDVTRKDDEEERKETSKTESEETTKAD</sequence>
<dbReference type="SUPFAM" id="SSF48403">
    <property type="entry name" value="Ankyrin repeat"/>
    <property type="match status" value="5"/>
</dbReference>
<feature type="compositionally biased region" description="Basic and acidic residues" evidence="4">
    <location>
        <begin position="2344"/>
        <end position="2381"/>
    </location>
</feature>
<dbReference type="InterPro" id="IPR031348">
    <property type="entry name" value="PigL_N"/>
</dbReference>
<organism evidence="8 9">
    <name type="scientific">Phialocephala subalpina</name>
    <dbReference type="NCBI Taxonomy" id="576137"/>
    <lineage>
        <taxon>Eukaryota</taxon>
        <taxon>Fungi</taxon>
        <taxon>Dikarya</taxon>
        <taxon>Ascomycota</taxon>
        <taxon>Pezizomycotina</taxon>
        <taxon>Leotiomycetes</taxon>
        <taxon>Helotiales</taxon>
        <taxon>Mollisiaceae</taxon>
        <taxon>Phialocephala</taxon>
        <taxon>Phialocephala fortinii species complex</taxon>
    </lineage>
</organism>
<feature type="region of interest" description="Disordered" evidence="4">
    <location>
        <begin position="2329"/>
        <end position="2381"/>
    </location>
</feature>
<feature type="domain" description="GPI inositol-deacylase winged helix" evidence="6">
    <location>
        <begin position="489"/>
        <end position="569"/>
    </location>
</feature>
<dbReference type="Pfam" id="PF24883">
    <property type="entry name" value="NPHP3_N"/>
    <property type="match status" value="1"/>
</dbReference>
<dbReference type="Pfam" id="PF22939">
    <property type="entry name" value="WHD_GPIID"/>
    <property type="match status" value="1"/>
</dbReference>
<feature type="compositionally biased region" description="Low complexity" evidence="4">
    <location>
        <begin position="1374"/>
        <end position="1383"/>
    </location>
</feature>
<reference evidence="8 9" key="1">
    <citation type="submission" date="2016-03" db="EMBL/GenBank/DDBJ databases">
        <authorList>
            <person name="Ploux O."/>
        </authorList>
    </citation>
    <scope>NUCLEOTIDE SEQUENCE [LARGE SCALE GENOMIC DNA]</scope>
    <source>
        <strain evidence="8 9">UAMH 11012</strain>
    </source>
</reference>
<feature type="repeat" description="ANK" evidence="3">
    <location>
        <begin position="1946"/>
        <end position="1972"/>
    </location>
</feature>
<name>A0A1L7XLI3_9HELO</name>
<feature type="repeat" description="ANK" evidence="3">
    <location>
        <begin position="985"/>
        <end position="1017"/>
    </location>
</feature>
<dbReference type="EMBL" id="FJOG01000033">
    <property type="protein sequence ID" value="CZR65899.1"/>
    <property type="molecule type" value="Genomic_DNA"/>
</dbReference>
<accession>A0A1L7XLI3</accession>
<dbReference type="Gene3D" id="3.40.50.300">
    <property type="entry name" value="P-loop containing nucleotide triphosphate hydrolases"/>
    <property type="match status" value="1"/>
</dbReference>
<feature type="repeat" description="ANK" evidence="3">
    <location>
        <begin position="1709"/>
        <end position="1741"/>
    </location>
</feature>
<feature type="repeat" description="ANK" evidence="3">
    <location>
        <begin position="1581"/>
        <end position="1609"/>
    </location>
</feature>
<dbReference type="InterPro" id="IPR054471">
    <property type="entry name" value="GPIID_WHD"/>
</dbReference>
<gene>
    <name evidence="8" type="ORF">PAC_15799</name>
</gene>
<protein>
    <submittedName>
        <fullName evidence="8">Uncharacterized protein</fullName>
    </submittedName>
</protein>
<dbReference type="Pfam" id="PF17111">
    <property type="entry name" value="PigL_N"/>
    <property type="match status" value="1"/>
</dbReference>
<dbReference type="PRINTS" id="PR01415">
    <property type="entry name" value="ANKYRIN"/>
</dbReference>
<feature type="repeat" description="ANK" evidence="3">
    <location>
        <begin position="2205"/>
        <end position="2237"/>
    </location>
</feature>
<evidence type="ECO:0000259" key="7">
    <source>
        <dbReference type="Pfam" id="PF24883"/>
    </source>
</evidence>
<dbReference type="PROSITE" id="PS50088">
    <property type="entry name" value="ANK_REPEAT"/>
    <property type="match status" value="13"/>
</dbReference>
<evidence type="ECO:0000259" key="6">
    <source>
        <dbReference type="Pfam" id="PF22939"/>
    </source>
</evidence>
<dbReference type="PANTHER" id="PTHR24198">
    <property type="entry name" value="ANKYRIN REPEAT AND PROTEIN KINASE DOMAIN-CONTAINING PROTEIN"/>
    <property type="match status" value="1"/>
</dbReference>
<evidence type="ECO:0000313" key="9">
    <source>
        <dbReference type="Proteomes" id="UP000184330"/>
    </source>
</evidence>
<evidence type="ECO:0000256" key="3">
    <source>
        <dbReference type="PROSITE-ProRule" id="PRU00023"/>
    </source>
</evidence>
<feature type="domain" description="Azaphilone pigments biosynthesis cluster protein L N-terminal" evidence="5">
    <location>
        <begin position="1"/>
        <end position="173"/>
    </location>
</feature>
<evidence type="ECO:0000256" key="1">
    <source>
        <dbReference type="ARBA" id="ARBA00022737"/>
    </source>
</evidence>
<dbReference type="Pfam" id="PF13637">
    <property type="entry name" value="Ank_4"/>
    <property type="match status" value="1"/>
</dbReference>
<dbReference type="Gene3D" id="1.25.40.20">
    <property type="entry name" value="Ankyrin repeat-containing domain"/>
    <property type="match status" value="7"/>
</dbReference>
<dbReference type="SUPFAM" id="SSF52540">
    <property type="entry name" value="P-loop containing nucleoside triphosphate hydrolases"/>
    <property type="match status" value="1"/>
</dbReference>
<keyword evidence="9" id="KW-1185">Reference proteome</keyword>
<dbReference type="InterPro" id="IPR056884">
    <property type="entry name" value="NPHP3-like_N"/>
</dbReference>
<evidence type="ECO:0000256" key="4">
    <source>
        <dbReference type="SAM" id="MobiDB-lite"/>
    </source>
</evidence>
<keyword evidence="1" id="KW-0677">Repeat</keyword>
<feature type="repeat" description="ANK" evidence="3">
    <location>
        <begin position="2001"/>
        <end position="2033"/>
    </location>
</feature>
<feature type="region of interest" description="Disordered" evidence="4">
    <location>
        <begin position="1347"/>
        <end position="1391"/>
    </location>
</feature>
<feature type="repeat" description="ANK" evidence="3">
    <location>
        <begin position="2034"/>
        <end position="2066"/>
    </location>
</feature>
<evidence type="ECO:0000259" key="5">
    <source>
        <dbReference type="Pfam" id="PF17111"/>
    </source>
</evidence>